<dbReference type="GeneID" id="109712298"/>
<gene>
    <name evidence="10" type="primary">LOC109712298</name>
</gene>
<name>A0A6P5FD82_ANACO</name>
<evidence type="ECO:0000256" key="4">
    <source>
        <dbReference type="ARBA" id="ARBA00022989"/>
    </source>
</evidence>
<feature type="signal peptide" evidence="8">
    <location>
        <begin position="1"/>
        <end position="20"/>
    </location>
</feature>
<dbReference type="OrthoDB" id="2015495at2759"/>
<keyword evidence="2 7" id="KW-0812">Transmembrane</keyword>
<keyword evidence="4 7" id="KW-1133">Transmembrane helix</keyword>
<feature type="transmembrane region" description="Helical" evidence="7">
    <location>
        <begin position="53"/>
        <end position="76"/>
    </location>
</feature>
<evidence type="ECO:0000256" key="3">
    <source>
        <dbReference type="ARBA" id="ARBA00022729"/>
    </source>
</evidence>
<dbReference type="Pfam" id="PF06749">
    <property type="entry name" value="DUF1218"/>
    <property type="match status" value="1"/>
</dbReference>
<organism evidence="9 10">
    <name type="scientific">Ananas comosus</name>
    <name type="common">Pineapple</name>
    <name type="synonym">Ananas ananas</name>
    <dbReference type="NCBI Taxonomy" id="4615"/>
    <lineage>
        <taxon>Eukaryota</taxon>
        <taxon>Viridiplantae</taxon>
        <taxon>Streptophyta</taxon>
        <taxon>Embryophyta</taxon>
        <taxon>Tracheophyta</taxon>
        <taxon>Spermatophyta</taxon>
        <taxon>Magnoliopsida</taxon>
        <taxon>Liliopsida</taxon>
        <taxon>Poales</taxon>
        <taxon>Bromeliaceae</taxon>
        <taxon>Bromelioideae</taxon>
        <taxon>Ananas</taxon>
    </lineage>
</organism>
<dbReference type="InterPro" id="IPR052222">
    <property type="entry name" value="DESIGUAL"/>
</dbReference>
<keyword evidence="9" id="KW-1185">Reference proteome</keyword>
<sequence length="193" mass="20383">MPVFVPVLVLALDLIAFVLAIVAEHRRSAATVVTNAKRRYTYCAYGSDVATAYGVAALLLLAASQAAVMTATRCFCCGSPLRPGKARAFAGICFLACWFTFLVAELCLLAASVRNAYHTRYLTVFGNGPPSCETVRKGVFAAGAAFVFFTAALAELHYAFYAKARAATLFPPAAAAAAPPHRKESSIGMTSLS</sequence>
<reference evidence="9" key="1">
    <citation type="journal article" date="2015" name="Nat. Genet.">
        <title>The pineapple genome and the evolution of CAM photosynthesis.</title>
        <authorList>
            <person name="Ming R."/>
            <person name="VanBuren R."/>
            <person name="Wai C.M."/>
            <person name="Tang H."/>
            <person name="Schatz M.C."/>
            <person name="Bowers J.E."/>
            <person name="Lyons E."/>
            <person name="Wang M.L."/>
            <person name="Chen J."/>
            <person name="Biggers E."/>
            <person name="Zhang J."/>
            <person name="Huang L."/>
            <person name="Zhang L."/>
            <person name="Miao W."/>
            <person name="Zhang J."/>
            <person name="Ye Z."/>
            <person name="Miao C."/>
            <person name="Lin Z."/>
            <person name="Wang H."/>
            <person name="Zhou H."/>
            <person name="Yim W.C."/>
            <person name="Priest H.D."/>
            <person name="Zheng C."/>
            <person name="Woodhouse M."/>
            <person name="Edger P.P."/>
            <person name="Guyot R."/>
            <person name="Guo H.B."/>
            <person name="Guo H."/>
            <person name="Zheng G."/>
            <person name="Singh R."/>
            <person name="Sharma A."/>
            <person name="Min X."/>
            <person name="Zheng Y."/>
            <person name="Lee H."/>
            <person name="Gurtowski J."/>
            <person name="Sedlazeck F.J."/>
            <person name="Harkess A."/>
            <person name="McKain M.R."/>
            <person name="Liao Z."/>
            <person name="Fang J."/>
            <person name="Liu J."/>
            <person name="Zhang X."/>
            <person name="Zhang Q."/>
            <person name="Hu W."/>
            <person name="Qin Y."/>
            <person name="Wang K."/>
            <person name="Chen L.Y."/>
            <person name="Shirley N."/>
            <person name="Lin Y.R."/>
            <person name="Liu L.Y."/>
            <person name="Hernandez A.G."/>
            <person name="Wright C.L."/>
            <person name="Bulone V."/>
            <person name="Tuskan G.A."/>
            <person name="Heath K."/>
            <person name="Zee F."/>
            <person name="Moore P.H."/>
            <person name="Sunkar R."/>
            <person name="Leebens-Mack J.H."/>
            <person name="Mockler T."/>
            <person name="Bennetzen J.L."/>
            <person name="Freeling M."/>
            <person name="Sankoff D."/>
            <person name="Paterson A.H."/>
            <person name="Zhu X."/>
            <person name="Yang X."/>
            <person name="Smith J.A."/>
            <person name="Cushman J.C."/>
            <person name="Paull R.E."/>
            <person name="Yu Q."/>
        </authorList>
    </citation>
    <scope>NUCLEOTIDE SEQUENCE [LARGE SCALE GENOMIC DNA]</scope>
    <source>
        <strain evidence="9">cv. F153</strain>
    </source>
</reference>
<evidence type="ECO:0000256" key="2">
    <source>
        <dbReference type="ARBA" id="ARBA00022692"/>
    </source>
</evidence>
<feature type="chain" id="PRO_5028343064" evidence="8">
    <location>
        <begin position="21"/>
        <end position="193"/>
    </location>
</feature>
<evidence type="ECO:0000256" key="8">
    <source>
        <dbReference type="SAM" id="SignalP"/>
    </source>
</evidence>
<evidence type="ECO:0000256" key="5">
    <source>
        <dbReference type="ARBA" id="ARBA00023136"/>
    </source>
</evidence>
<evidence type="ECO:0000256" key="1">
    <source>
        <dbReference type="ARBA" id="ARBA00004127"/>
    </source>
</evidence>
<dbReference type="RefSeq" id="XP_020091378.1">
    <property type="nucleotide sequence ID" value="XM_020235789.1"/>
</dbReference>
<protein>
    <submittedName>
        <fullName evidence="10">Uncharacterized protein LOC109712298</fullName>
    </submittedName>
</protein>
<keyword evidence="3 8" id="KW-0732">Signal</keyword>
<accession>A0A6P5FD82</accession>
<keyword evidence="5 7" id="KW-0472">Membrane</keyword>
<feature type="transmembrane region" description="Helical" evidence="7">
    <location>
        <begin position="88"/>
        <end position="111"/>
    </location>
</feature>
<dbReference type="InterPro" id="IPR009606">
    <property type="entry name" value="DEAL/Modifying_wall_lignin1/2"/>
</dbReference>
<evidence type="ECO:0000256" key="7">
    <source>
        <dbReference type="SAM" id="Phobius"/>
    </source>
</evidence>
<dbReference type="PANTHER" id="PTHR31769">
    <property type="entry name" value="OS07G0462200 PROTEIN-RELATED"/>
    <property type="match status" value="1"/>
</dbReference>
<evidence type="ECO:0000256" key="6">
    <source>
        <dbReference type="ARBA" id="ARBA00029467"/>
    </source>
</evidence>
<dbReference type="Proteomes" id="UP000515123">
    <property type="component" value="Linkage group 7"/>
</dbReference>
<evidence type="ECO:0000313" key="9">
    <source>
        <dbReference type="Proteomes" id="UP000515123"/>
    </source>
</evidence>
<feature type="transmembrane region" description="Helical" evidence="7">
    <location>
        <begin position="139"/>
        <end position="161"/>
    </location>
</feature>
<comment type="similarity">
    <text evidence="6">Belongs to the DESIGUAL family.</text>
</comment>
<proteinExistence type="inferred from homology"/>
<dbReference type="Gramene" id="Aco010631.1.mrna1">
    <property type="protein sequence ID" value="Aco010631.1.mrna1"/>
    <property type="gene ID" value="Aco010631.1.path1"/>
</dbReference>
<evidence type="ECO:0000313" key="10">
    <source>
        <dbReference type="RefSeq" id="XP_020091378.1"/>
    </source>
</evidence>
<reference evidence="10" key="2">
    <citation type="submission" date="2025-08" db="UniProtKB">
        <authorList>
            <consortium name="RefSeq"/>
        </authorList>
    </citation>
    <scope>IDENTIFICATION</scope>
    <source>
        <tissue evidence="10">Leaf</tissue>
    </source>
</reference>
<dbReference type="AlphaFoldDB" id="A0A6P5FD82"/>
<dbReference type="GO" id="GO:0012505">
    <property type="term" value="C:endomembrane system"/>
    <property type="evidence" value="ECO:0007669"/>
    <property type="project" value="UniProtKB-SubCell"/>
</dbReference>
<comment type="subcellular location">
    <subcellularLocation>
        <location evidence="1">Endomembrane system</location>
        <topology evidence="1">Multi-pass membrane protein</topology>
    </subcellularLocation>
</comment>